<keyword evidence="3" id="KW-0238">DNA-binding</keyword>
<dbReference type="InterPro" id="IPR036388">
    <property type="entry name" value="WH-like_DNA-bd_sf"/>
</dbReference>
<feature type="domain" description="Sugar-binding" evidence="5">
    <location>
        <begin position="51"/>
        <end position="299"/>
    </location>
</feature>
<dbReference type="PANTHER" id="PTHR34294:SF1">
    <property type="entry name" value="TRANSCRIPTIONAL REGULATOR LSRR"/>
    <property type="match status" value="1"/>
</dbReference>
<evidence type="ECO:0000313" key="8">
    <source>
        <dbReference type="Proteomes" id="UP000712713"/>
    </source>
</evidence>
<dbReference type="Proteomes" id="UP000712713">
    <property type="component" value="Unassembled WGS sequence"/>
</dbReference>
<dbReference type="GO" id="GO:0003700">
    <property type="term" value="F:DNA-binding transcription factor activity"/>
    <property type="evidence" value="ECO:0007669"/>
    <property type="project" value="InterPro"/>
</dbReference>
<name>A0A921JRD1_9ACTN</name>
<keyword evidence="2" id="KW-0805">Transcription regulation</keyword>
<comment type="similarity">
    <text evidence="1">Belongs to the SorC transcriptional regulatory family.</text>
</comment>
<evidence type="ECO:0000256" key="2">
    <source>
        <dbReference type="ARBA" id="ARBA00023015"/>
    </source>
</evidence>
<gene>
    <name evidence="7" type="ORF">K8V15_05305</name>
</gene>
<keyword evidence="4" id="KW-0804">Transcription</keyword>
<comment type="caution">
    <text evidence="7">The sequence shown here is derived from an EMBL/GenBank/DDBJ whole genome shotgun (WGS) entry which is preliminary data.</text>
</comment>
<dbReference type="Pfam" id="PF04198">
    <property type="entry name" value="Sugar-bind"/>
    <property type="match status" value="1"/>
</dbReference>
<dbReference type="AlphaFoldDB" id="A0A921JRD1"/>
<dbReference type="InterPro" id="IPR037171">
    <property type="entry name" value="NagB/RpiA_transferase-like"/>
</dbReference>
<accession>A0A921JRD1</accession>
<proteinExistence type="inferred from homology"/>
<evidence type="ECO:0000256" key="3">
    <source>
        <dbReference type="ARBA" id="ARBA00023125"/>
    </source>
</evidence>
<dbReference type="GO" id="GO:0003677">
    <property type="term" value="F:DNA binding"/>
    <property type="evidence" value="ECO:0007669"/>
    <property type="project" value="UniProtKB-KW"/>
</dbReference>
<evidence type="ECO:0000313" key="7">
    <source>
        <dbReference type="EMBL" id="HJE51383.1"/>
    </source>
</evidence>
<dbReference type="EMBL" id="DYZF01000129">
    <property type="protein sequence ID" value="HJE51383.1"/>
    <property type="molecule type" value="Genomic_DNA"/>
</dbReference>
<dbReference type="GO" id="GO:0030246">
    <property type="term" value="F:carbohydrate binding"/>
    <property type="evidence" value="ECO:0007669"/>
    <property type="project" value="InterPro"/>
</dbReference>
<dbReference type="InterPro" id="IPR007324">
    <property type="entry name" value="Sugar-bd_dom_put"/>
</dbReference>
<dbReference type="Gene3D" id="3.40.50.1360">
    <property type="match status" value="1"/>
</dbReference>
<evidence type="ECO:0000259" key="6">
    <source>
        <dbReference type="Pfam" id="PF12802"/>
    </source>
</evidence>
<dbReference type="PANTHER" id="PTHR34294">
    <property type="entry name" value="TRANSCRIPTIONAL REGULATOR-RELATED"/>
    <property type="match status" value="1"/>
</dbReference>
<evidence type="ECO:0000256" key="4">
    <source>
        <dbReference type="ARBA" id="ARBA00023163"/>
    </source>
</evidence>
<sequence length="303" mass="31388">MIVRAAWLYYGDGLTQAQVASRLFVSRQTVGRLLESARQHGIVRIEMDAQYLGALELANKVRDALGVGDAVVVPTATGRMSRERTNERIAAALAAYVRRFLHPGAIVGFGGGDSVARALAMLAEDSLDGVTVAAAAGSTASGTQVLANAPRILQRLRTVPAPLVVSSASVAEALSSEAAVSEVFDLARRAVVTLTGIGSAVGDPSAVRAGIATAEEVAEAVSKGAVGDMIGEWFDIHGRIIDMPTTARRVGLSIREFRGLPNVVAVAAGAHKVDAIRGAVAGGYIKTLVTDEPTAELLLGRKG</sequence>
<organism evidence="7 8">
    <name type="scientific">Tessaracoccus flavescens</name>
    <dbReference type="NCBI Taxonomy" id="399497"/>
    <lineage>
        <taxon>Bacteria</taxon>
        <taxon>Bacillati</taxon>
        <taxon>Actinomycetota</taxon>
        <taxon>Actinomycetes</taxon>
        <taxon>Propionibacteriales</taxon>
        <taxon>Propionibacteriaceae</taxon>
        <taxon>Tessaracoccus</taxon>
    </lineage>
</organism>
<protein>
    <submittedName>
        <fullName evidence="7">MarR family transcriptional regulator</fullName>
    </submittedName>
</protein>
<evidence type="ECO:0000259" key="5">
    <source>
        <dbReference type="Pfam" id="PF04198"/>
    </source>
</evidence>
<dbReference type="SUPFAM" id="SSF100950">
    <property type="entry name" value="NagB/RpiA/CoA transferase-like"/>
    <property type="match status" value="1"/>
</dbReference>
<dbReference type="Pfam" id="PF12802">
    <property type="entry name" value="MarR_2"/>
    <property type="match status" value="1"/>
</dbReference>
<dbReference type="Gene3D" id="1.10.10.10">
    <property type="entry name" value="Winged helix-like DNA-binding domain superfamily/Winged helix DNA-binding domain"/>
    <property type="match status" value="1"/>
</dbReference>
<reference evidence="7" key="2">
    <citation type="submission" date="2021-09" db="EMBL/GenBank/DDBJ databases">
        <authorList>
            <person name="Gilroy R."/>
        </authorList>
    </citation>
    <scope>NUCLEOTIDE SEQUENCE</scope>
    <source>
        <strain evidence="7">ChiGjej3B3-7470</strain>
    </source>
</reference>
<reference evidence="7" key="1">
    <citation type="journal article" date="2021" name="PeerJ">
        <title>Extensive microbial diversity within the chicken gut microbiome revealed by metagenomics and culture.</title>
        <authorList>
            <person name="Gilroy R."/>
            <person name="Ravi A."/>
            <person name="Getino M."/>
            <person name="Pursley I."/>
            <person name="Horton D.L."/>
            <person name="Alikhan N.F."/>
            <person name="Baker D."/>
            <person name="Gharbi K."/>
            <person name="Hall N."/>
            <person name="Watson M."/>
            <person name="Adriaenssens E.M."/>
            <person name="Foster-Nyarko E."/>
            <person name="Jarju S."/>
            <person name="Secka A."/>
            <person name="Antonio M."/>
            <person name="Oren A."/>
            <person name="Chaudhuri R.R."/>
            <person name="La Ragione R."/>
            <person name="Hildebrand F."/>
            <person name="Pallen M.J."/>
        </authorList>
    </citation>
    <scope>NUCLEOTIDE SEQUENCE</scope>
    <source>
        <strain evidence="7">ChiGjej3B3-7470</strain>
    </source>
</reference>
<feature type="domain" description="HTH marR-type" evidence="6">
    <location>
        <begin position="7"/>
        <end position="48"/>
    </location>
</feature>
<evidence type="ECO:0000256" key="1">
    <source>
        <dbReference type="ARBA" id="ARBA00010466"/>
    </source>
</evidence>
<dbReference type="InterPro" id="IPR051054">
    <property type="entry name" value="SorC_transcr_regulators"/>
</dbReference>
<dbReference type="InterPro" id="IPR000835">
    <property type="entry name" value="HTH_MarR-typ"/>
</dbReference>